<dbReference type="AlphaFoldDB" id="A0A1D1V1I9"/>
<name>A0A1D1V1I9_RAMVA</name>
<evidence type="ECO:0000256" key="1">
    <source>
        <dbReference type="SAM" id="Phobius"/>
    </source>
</evidence>
<protein>
    <submittedName>
        <fullName evidence="2">Uncharacterized protein</fullName>
    </submittedName>
</protein>
<keyword evidence="3" id="KW-1185">Reference proteome</keyword>
<keyword evidence="1" id="KW-0812">Transmembrane</keyword>
<feature type="transmembrane region" description="Helical" evidence="1">
    <location>
        <begin position="49"/>
        <end position="69"/>
    </location>
</feature>
<gene>
    <name evidence="2" type="primary">RvY_06286</name>
    <name evidence="2" type="synonym">RvY_06286.1</name>
    <name evidence="2" type="ORF">RvY_06286-1</name>
</gene>
<reference evidence="2 3" key="1">
    <citation type="journal article" date="2016" name="Nat. Commun.">
        <title>Extremotolerant tardigrade genome and improved radiotolerance of human cultured cells by tardigrade-unique protein.</title>
        <authorList>
            <person name="Hashimoto T."/>
            <person name="Horikawa D.D."/>
            <person name="Saito Y."/>
            <person name="Kuwahara H."/>
            <person name="Kozuka-Hata H."/>
            <person name="Shin-I T."/>
            <person name="Minakuchi Y."/>
            <person name="Ohishi K."/>
            <person name="Motoyama A."/>
            <person name="Aizu T."/>
            <person name="Enomoto A."/>
            <person name="Kondo K."/>
            <person name="Tanaka S."/>
            <person name="Hara Y."/>
            <person name="Koshikawa S."/>
            <person name="Sagara H."/>
            <person name="Miura T."/>
            <person name="Yokobori S."/>
            <person name="Miyagawa K."/>
            <person name="Suzuki Y."/>
            <person name="Kubo T."/>
            <person name="Oyama M."/>
            <person name="Kohara Y."/>
            <person name="Fujiyama A."/>
            <person name="Arakawa K."/>
            <person name="Katayama T."/>
            <person name="Toyoda A."/>
            <person name="Kunieda T."/>
        </authorList>
    </citation>
    <scope>NUCLEOTIDE SEQUENCE [LARGE SCALE GENOMIC DNA]</scope>
    <source>
        <strain evidence="2 3">YOKOZUNA-1</strain>
    </source>
</reference>
<dbReference type="Proteomes" id="UP000186922">
    <property type="component" value="Unassembled WGS sequence"/>
</dbReference>
<keyword evidence="1" id="KW-1133">Transmembrane helix</keyword>
<organism evidence="2 3">
    <name type="scientific">Ramazzottius varieornatus</name>
    <name type="common">Water bear</name>
    <name type="synonym">Tardigrade</name>
    <dbReference type="NCBI Taxonomy" id="947166"/>
    <lineage>
        <taxon>Eukaryota</taxon>
        <taxon>Metazoa</taxon>
        <taxon>Ecdysozoa</taxon>
        <taxon>Tardigrada</taxon>
        <taxon>Eutardigrada</taxon>
        <taxon>Parachela</taxon>
        <taxon>Hypsibioidea</taxon>
        <taxon>Ramazzottiidae</taxon>
        <taxon>Ramazzottius</taxon>
    </lineage>
</organism>
<accession>A0A1D1V1I9</accession>
<comment type="caution">
    <text evidence="2">The sequence shown here is derived from an EMBL/GenBank/DDBJ whole genome shotgun (WGS) entry which is preliminary data.</text>
</comment>
<proteinExistence type="predicted"/>
<evidence type="ECO:0000313" key="2">
    <source>
        <dbReference type="EMBL" id="GAU94525.1"/>
    </source>
</evidence>
<keyword evidence="1" id="KW-0472">Membrane</keyword>
<sequence length="132" mass="15767">MGWSIFYFHLKRFEREAAQQRRLQSASLSSADSYPGKEMQCLQTLSNRIIVMILLKFLVHFPIAIFYLLRLQGAEASRPGINLLVLSPYTTRLRFLMRFYTVWRTLKWRNRVRGWAGNHWERFCRSPGFFSD</sequence>
<evidence type="ECO:0000313" key="3">
    <source>
        <dbReference type="Proteomes" id="UP000186922"/>
    </source>
</evidence>
<dbReference type="EMBL" id="BDGG01000002">
    <property type="protein sequence ID" value="GAU94525.1"/>
    <property type="molecule type" value="Genomic_DNA"/>
</dbReference>